<dbReference type="FunFam" id="1.20.1310.10:FF:000035">
    <property type="entry name" value="Ubiquitin ligase subunit CulD, putative"/>
    <property type="match status" value="1"/>
</dbReference>
<dbReference type="PROSITE" id="PS01256">
    <property type="entry name" value="CULLIN_1"/>
    <property type="match status" value="1"/>
</dbReference>
<comment type="pathway">
    <text evidence="1">Protein modification; protein ubiquitination.</text>
</comment>
<evidence type="ECO:0000256" key="8">
    <source>
        <dbReference type="RuleBase" id="RU003829"/>
    </source>
</evidence>
<evidence type="ECO:0000256" key="1">
    <source>
        <dbReference type="ARBA" id="ARBA00004906"/>
    </source>
</evidence>
<dbReference type="InterPro" id="IPR045093">
    <property type="entry name" value="Cullin"/>
</dbReference>
<dbReference type="Gene3D" id="1.10.10.10">
    <property type="entry name" value="Winged helix-like DNA-binding domain superfamily/Winged helix DNA-binding domain"/>
    <property type="match status" value="1"/>
</dbReference>
<dbReference type="PANTHER" id="PTHR11932">
    <property type="entry name" value="CULLIN"/>
    <property type="match status" value="1"/>
</dbReference>
<dbReference type="GO" id="GO:0031461">
    <property type="term" value="C:cullin-RING ubiquitin ligase complex"/>
    <property type="evidence" value="ECO:0000318"/>
    <property type="project" value="GO_Central"/>
</dbReference>
<keyword evidence="4" id="KW-0833">Ubl conjugation pathway</keyword>
<dbReference type="FunFam" id="1.20.1310.10:FF:000004">
    <property type="entry name" value="Cullin 4B"/>
    <property type="match status" value="1"/>
</dbReference>
<evidence type="ECO:0000256" key="5">
    <source>
        <dbReference type="ARBA" id="ARBA00022843"/>
    </source>
</evidence>
<dbReference type="FunFam" id="1.20.1310.10:FF:000024">
    <property type="entry name" value="Cullin-4 like"/>
    <property type="match status" value="1"/>
</dbReference>
<dbReference type="FunFam" id="1.20.1310.10:FF:000001">
    <property type="entry name" value="Cullin 3"/>
    <property type="match status" value="1"/>
</dbReference>
<keyword evidence="12" id="KW-1185">Reference proteome</keyword>
<dbReference type="Gene3D" id="1.20.1310.10">
    <property type="entry name" value="Cullin Repeats"/>
    <property type="match status" value="4"/>
</dbReference>
<evidence type="ECO:0000256" key="2">
    <source>
        <dbReference type="ARBA" id="ARBA00006019"/>
    </source>
</evidence>
<dbReference type="InterPro" id="IPR019559">
    <property type="entry name" value="Cullin_neddylation_domain"/>
</dbReference>
<dbReference type="InterPro" id="IPR036390">
    <property type="entry name" value="WH_DNA-bd_sf"/>
</dbReference>
<dbReference type="GO" id="GO:0031625">
    <property type="term" value="F:ubiquitin protein ligase binding"/>
    <property type="evidence" value="ECO:0000318"/>
    <property type="project" value="GO_Central"/>
</dbReference>
<organism evidence="11 12">
    <name type="scientific">Klebsormidium nitens</name>
    <name type="common">Green alga</name>
    <name type="synonym">Ulothrix nitens</name>
    <dbReference type="NCBI Taxonomy" id="105231"/>
    <lineage>
        <taxon>Eukaryota</taxon>
        <taxon>Viridiplantae</taxon>
        <taxon>Streptophyta</taxon>
        <taxon>Klebsormidiophyceae</taxon>
        <taxon>Klebsormidiales</taxon>
        <taxon>Klebsormidiaceae</taxon>
        <taxon>Klebsormidium</taxon>
    </lineage>
</organism>
<dbReference type="SUPFAM" id="SSF74788">
    <property type="entry name" value="Cullin repeat-like"/>
    <property type="match status" value="1"/>
</dbReference>
<feature type="compositionally biased region" description="Gly residues" evidence="9">
    <location>
        <begin position="1"/>
        <end position="12"/>
    </location>
</feature>
<evidence type="ECO:0000259" key="10">
    <source>
        <dbReference type="PROSITE" id="PS50069"/>
    </source>
</evidence>
<evidence type="ECO:0000256" key="4">
    <source>
        <dbReference type="ARBA" id="ARBA00022786"/>
    </source>
</evidence>
<dbReference type="InterPro" id="IPR016157">
    <property type="entry name" value="Cullin_CS"/>
</dbReference>
<dbReference type="Pfam" id="PF26557">
    <property type="entry name" value="Cullin_AB"/>
    <property type="match status" value="1"/>
</dbReference>
<keyword evidence="3" id="KW-1017">Isopeptide bond</keyword>
<evidence type="ECO:0000313" key="12">
    <source>
        <dbReference type="Proteomes" id="UP000054558"/>
    </source>
</evidence>
<dbReference type="PROSITE" id="PS50069">
    <property type="entry name" value="CULLIN_2"/>
    <property type="match status" value="1"/>
</dbReference>
<dbReference type="EMBL" id="DF236978">
    <property type="protein sequence ID" value="GAQ79363.1"/>
    <property type="molecule type" value="Genomic_DNA"/>
</dbReference>
<dbReference type="InterPro" id="IPR059120">
    <property type="entry name" value="Cullin-like_AB"/>
</dbReference>
<evidence type="ECO:0000256" key="7">
    <source>
        <dbReference type="PROSITE-ProRule" id="PRU00330"/>
    </source>
</evidence>
<dbReference type="FunFam" id="3.30.230.130:FF:000006">
    <property type="entry name" value="Cullin-4 like"/>
    <property type="match status" value="1"/>
</dbReference>
<gene>
    <name evidence="11" type="ORF">KFL_000290120</name>
</gene>
<dbReference type="Gene3D" id="3.30.230.130">
    <property type="entry name" value="Cullin, Chain C, Domain 2"/>
    <property type="match status" value="1"/>
</dbReference>
<protein>
    <recommendedName>
        <fullName evidence="6">Cullin-4</fullName>
    </recommendedName>
</protein>
<proteinExistence type="inferred from homology"/>
<sequence length="805" mass="90955">MSSFGGSKGFGIGAKPPSAAGLDGVEAAGTQHGTIKRRTDSDGAMDMEIEHGRSGLGPGALGSSHMGTSGSAANLSRKKAVPPQPAKKLVIKPFKEKPKLPVDFEEKTWSKLKEAVKAVHEKRRIEYSLEELYRAAENMCVHKMASKLYARIQQECEAHIAAKLLSLVGQTLDPVVFLGHVDATWQDHCEQMLMIRSIALYLDRTYVIQTTNVRSLWDMGLQLFRKHLAAVPEVEGKTVKGLLTLIERERMGETVDRALLKNLSRMFTALNIYTESFEKPFLEETAAFYLAEGTRYMQQTDVPDYLKHVEARLHEENERCLQYLDAATRKPLITAVEAQLLSQHVKPILEKGFNVLMDGNRVADLQRMYGLFSRVGALDVLRPAFTSYVKVTGQALVSDEEKDKEMVSNLLDLKAKLDNILVQSFAGNEAFGNSLKEAFEHLINVRQNRPAELIAKYIDALLRAGNKGASDEELEATLDKVLVLFRFIQGKDVFEAFYKKDLAKRLLIGKSASIDAEKSMISKLKTECGSQFTNKLEGMFKDIDLSKDIIESFRESTLARTKLPSGIETSVHVLTMGYWPSYTPVDMKLPNELNVYQDVFREFYLSKHSGRRLMWQNSLGSCVLKADFPKGRKELSVSLFQTVVLMLFNDTDRLSLAEVRDATGIPDKELRTTLQSLACGKIRVLLKTPKGKDVNDGDVFEFNGDFQERLFRIKVNAIQLKETPEENTNTTERVFQDRQYQVDAAIVRIMKTRKVLSHTLLITELFQQLKFPIKPADLKKRIESLIDREYLERDKNNPQVYNYLA</sequence>
<dbReference type="GO" id="GO:0016567">
    <property type="term" value="P:protein ubiquitination"/>
    <property type="evidence" value="ECO:0000318"/>
    <property type="project" value="GO_Central"/>
</dbReference>
<feature type="domain" description="Cullin family profile" evidence="10">
    <location>
        <begin position="449"/>
        <end position="678"/>
    </location>
</feature>
<dbReference type="GO" id="GO:0006511">
    <property type="term" value="P:ubiquitin-dependent protein catabolic process"/>
    <property type="evidence" value="ECO:0007669"/>
    <property type="project" value="InterPro"/>
</dbReference>
<dbReference type="FunFam" id="1.10.10.10:FF:000050">
    <property type="entry name" value="Cullin 4B"/>
    <property type="match status" value="1"/>
</dbReference>
<name>A0A1Y1HMX7_KLENI</name>
<dbReference type="GO" id="GO:0005634">
    <property type="term" value="C:nucleus"/>
    <property type="evidence" value="ECO:0007669"/>
    <property type="project" value="UniProtKB-ARBA"/>
</dbReference>
<dbReference type="InterPro" id="IPR036317">
    <property type="entry name" value="Cullin_homology_sf"/>
</dbReference>
<evidence type="ECO:0000256" key="6">
    <source>
        <dbReference type="ARBA" id="ARBA00069613"/>
    </source>
</evidence>
<dbReference type="InterPro" id="IPR016159">
    <property type="entry name" value="Cullin_repeat-like_dom_sf"/>
</dbReference>
<dbReference type="OMA" id="NYQEQTW"/>
<feature type="compositionally biased region" description="Polar residues" evidence="9">
    <location>
        <begin position="65"/>
        <end position="74"/>
    </location>
</feature>
<evidence type="ECO:0000256" key="3">
    <source>
        <dbReference type="ARBA" id="ARBA00022499"/>
    </source>
</evidence>
<dbReference type="InterPro" id="IPR016158">
    <property type="entry name" value="Cullin_homology"/>
</dbReference>
<feature type="region of interest" description="Disordered" evidence="9">
    <location>
        <begin position="1"/>
        <end position="79"/>
    </location>
</feature>
<dbReference type="SMART" id="SM00884">
    <property type="entry name" value="Cullin_Nedd8"/>
    <property type="match status" value="1"/>
</dbReference>
<keyword evidence="5" id="KW-0832">Ubl conjugation</keyword>
<dbReference type="InterPro" id="IPR001373">
    <property type="entry name" value="Cullin_N"/>
</dbReference>
<dbReference type="STRING" id="105231.A0A1Y1HMX7"/>
<dbReference type="InterPro" id="IPR036388">
    <property type="entry name" value="WH-like_DNA-bd_sf"/>
</dbReference>
<comment type="similarity">
    <text evidence="2 7 8">Belongs to the cullin family.</text>
</comment>
<dbReference type="Pfam" id="PF10557">
    <property type="entry name" value="Cullin_Nedd8"/>
    <property type="match status" value="1"/>
</dbReference>
<reference evidence="11 12" key="1">
    <citation type="journal article" date="2014" name="Nat. Commun.">
        <title>Klebsormidium flaccidum genome reveals primary factors for plant terrestrial adaptation.</title>
        <authorList>
            <person name="Hori K."/>
            <person name="Maruyama F."/>
            <person name="Fujisawa T."/>
            <person name="Togashi T."/>
            <person name="Yamamoto N."/>
            <person name="Seo M."/>
            <person name="Sato S."/>
            <person name="Yamada T."/>
            <person name="Mori H."/>
            <person name="Tajima N."/>
            <person name="Moriyama T."/>
            <person name="Ikeuchi M."/>
            <person name="Watanabe M."/>
            <person name="Wada H."/>
            <person name="Kobayashi K."/>
            <person name="Saito M."/>
            <person name="Masuda T."/>
            <person name="Sasaki-Sekimoto Y."/>
            <person name="Mashiguchi K."/>
            <person name="Awai K."/>
            <person name="Shimojima M."/>
            <person name="Masuda S."/>
            <person name="Iwai M."/>
            <person name="Nobusawa T."/>
            <person name="Narise T."/>
            <person name="Kondo S."/>
            <person name="Saito H."/>
            <person name="Sato R."/>
            <person name="Murakawa M."/>
            <person name="Ihara Y."/>
            <person name="Oshima-Yamada Y."/>
            <person name="Ohtaka K."/>
            <person name="Satoh M."/>
            <person name="Sonobe K."/>
            <person name="Ishii M."/>
            <person name="Ohtani R."/>
            <person name="Kanamori-Sato M."/>
            <person name="Honoki R."/>
            <person name="Miyazaki D."/>
            <person name="Mochizuki H."/>
            <person name="Umetsu J."/>
            <person name="Higashi K."/>
            <person name="Shibata D."/>
            <person name="Kamiya Y."/>
            <person name="Sato N."/>
            <person name="Nakamura Y."/>
            <person name="Tabata S."/>
            <person name="Ida S."/>
            <person name="Kurokawa K."/>
            <person name="Ohta H."/>
        </authorList>
    </citation>
    <scope>NUCLEOTIDE SEQUENCE [LARGE SCALE GENOMIC DNA]</scope>
    <source>
        <strain evidence="11 12">NIES-2285</strain>
    </source>
</reference>
<dbReference type="SUPFAM" id="SSF46785">
    <property type="entry name" value="Winged helix' DNA-binding domain"/>
    <property type="match status" value="1"/>
</dbReference>
<dbReference type="SUPFAM" id="SSF75632">
    <property type="entry name" value="Cullin homology domain"/>
    <property type="match status" value="1"/>
</dbReference>
<accession>A0A1Y1HMX7</accession>
<dbReference type="Proteomes" id="UP000054558">
    <property type="component" value="Unassembled WGS sequence"/>
</dbReference>
<dbReference type="Pfam" id="PF00888">
    <property type="entry name" value="Cullin"/>
    <property type="match status" value="1"/>
</dbReference>
<dbReference type="OrthoDB" id="27073at2759"/>
<dbReference type="SMART" id="SM00182">
    <property type="entry name" value="CULLIN"/>
    <property type="match status" value="1"/>
</dbReference>
<evidence type="ECO:0000313" key="11">
    <source>
        <dbReference type="EMBL" id="GAQ79363.1"/>
    </source>
</evidence>
<evidence type="ECO:0000256" key="9">
    <source>
        <dbReference type="SAM" id="MobiDB-lite"/>
    </source>
</evidence>
<dbReference type="AlphaFoldDB" id="A0A1Y1HMX7"/>